<dbReference type="CDD" id="cd24017">
    <property type="entry name" value="ASKHA_T2SSL_N"/>
    <property type="match status" value="1"/>
</dbReference>
<evidence type="ECO:0000313" key="2">
    <source>
        <dbReference type="EMBL" id="MEN3749797.1"/>
    </source>
</evidence>
<gene>
    <name evidence="2" type="primary">gspL</name>
    <name evidence="2" type="ORF">TPR58_21680</name>
</gene>
<reference evidence="2 3" key="1">
    <citation type="submission" date="2024-05" db="EMBL/GenBank/DDBJ databases">
        <title>Sphingomonas sp. HF-S3 16S ribosomal RNA gene Genome sequencing and assembly.</title>
        <authorList>
            <person name="Lee H."/>
        </authorList>
    </citation>
    <scope>NUCLEOTIDE SEQUENCE [LARGE SCALE GENOMIC DNA]</scope>
    <source>
        <strain evidence="2 3">HF-S3</strain>
    </source>
</reference>
<feature type="domain" description="GspL cytoplasmic actin-ATPase-like" evidence="1">
    <location>
        <begin position="35"/>
        <end position="181"/>
    </location>
</feature>
<dbReference type="Gene3D" id="3.30.420.380">
    <property type="match status" value="1"/>
</dbReference>
<dbReference type="RefSeq" id="WP_346248848.1">
    <property type="nucleotide sequence ID" value="NZ_JBDIZK010000017.1"/>
</dbReference>
<dbReference type="Proteomes" id="UP001427805">
    <property type="component" value="Unassembled WGS sequence"/>
</dbReference>
<organism evidence="2 3">
    <name type="scientific">Sphingomonas rustica</name>
    <dbReference type="NCBI Taxonomy" id="3103142"/>
    <lineage>
        <taxon>Bacteria</taxon>
        <taxon>Pseudomonadati</taxon>
        <taxon>Pseudomonadota</taxon>
        <taxon>Alphaproteobacteria</taxon>
        <taxon>Sphingomonadales</taxon>
        <taxon>Sphingomonadaceae</taxon>
        <taxon>Sphingomonas</taxon>
    </lineage>
</organism>
<evidence type="ECO:0000259" key="1">
    <source>
        <dbReference type="Pfam" id="PF05134"/>
    </source>
</evidence>
<protein>
    <submittedName>
        <fullName evidence="2">Type II secretion system protein GspL</fullName>
    </submittedName>
</protein>
<dbReference type="SUPFAM" id="SSF53067">
    <property type="entry name" value="Actin-like ATPase domain"/>
    <property type="match status" value="1"/>
</dbReference>
<dbReference type="Pfam" id="PF05134">
    <property type="entry name" value="T2SSL"/>
    <property type="match status" value="1"/>
</dbReference>
<dbReference type="InterPro" id="IPR024230">
    <property type="entry name" value="GspL_cyto_dom"/>
</dbReference>
<name>A0ABV0BEX0_9SPHN</name>
<keyword evidence="3" id="KW-1185">Reference proteome</keyword>
<accession>A0ABV0BEX0</accession>
<dbReference type="EMBL" id="JBDIZK010000017">
    <property type="protein sequence ID" value="MEN3749797.1"/>
    <property type="molecule type" value="Genomic_DNA"/>
</dbReference>
<proteinExistence type="predicted"/>
<dbReference type="PIRSF" id="PIRSF015761">
    <property type="entry name" value="Protein_L"/>
    <property type="match status" value="1"/>
</dbReference>
<sequence>MRSVHESNVTVEPHADRRAEGVWTLAGSGPIINDPDGPATLLVPTEQVLLLAVDLPLSNRARRMEALPFAIEDRIADPIDSVHLSIGEEVGPKRYLVAVVRHEVMAGWVLAAEDAGLAHAAMVPDALSLPKPESDAGWTVELWKQRALVRAADGTGFACDEAMFEPAWQAAGRPNLHSYNDRHPGDLPVTGTVIDSIPLGQRLRKPAIDLRQGLYARRGRPVSNAWRRTAWIVAAGAVAHAGIALADTVALRMIADRREADTRALIQQVAPGTSLQGDIATSVAALLPAGSGPAPQTFIPLVSRLSSALAPLGAINARSVQFQSETLVMDIDGQPGQAARVRGALQNAGIKATVTEATDGSVRISAAAL</sequence>
<dbReference type="NCBIfam" id="TIGR01709">
    <property type="entry name" value="typeII_sec_gspL"/>
    <property type="match status" value="1"/>
</dbReference>
<evidence type="ECO:0000313" key="3">
    <source>
        <dbReference type="Proteomes" id="UP001427805"/>
    </source>
</evidence>
<comment type="caution">
    <text evidence="2">The sequence shown here is derived from an EMBL/GenBank/DDBJ whole genome shotgun (WGS) entry which is preliminary data.</text>
</comment>
<dbReference type="InterPro" id="IPR007812">
    <property type="entry name" value="T2SS_protein-GspL"/>
</dbReference>
<dbReference type="InterPro" id="IPR043129">
    <property type="entry name" value="ATPase_NBD"/>
</dbReference>